<proteinExistence type="predicted"/>
<feature type="domain" description="Integrase catalytic" evidence="1">
    <location>
        <begin position="41"/>
        <end position="185"/>
    </location>
</feature>
<dbReference type="KEGG" id="arac:E0W69_006455"/>
<sequence length="185" mass="21567">MYASRQRTDNELRASQTFDAQSRHNAYLPPRRHLTGKGYNEYQYPYLLRNLEVTHVNQVWEIDITYIPMQKGFMYLTAIIDVYSRYIVGWGLSNSLDATESLSVVKKAVNTYGAPEIINSDQGVQFSCKQYVGYLKGEGIRISMDGKGRCLDNIYIERFWRTLKYQYIYLHVKTDEIAPLIPKLN</sequence>
<dbReference type="InterPro" id="IPR012337">
    <property type="entry name" value="RNaseH-like_sf"/>
</dbReference>
<gene>
    <name evidence="2" type="ORF">E0W69_006455</name>
</gene>
<keyword evidence="3" id="KW-1185">Reference proteome</keyword>
<protein>
    <submittedName>
        <fullName evidence="2">Transposase family protein</fullName>
    </submittedName>
</protein>
<organism evidence="2 3">
    <name type="scientific">Rhizosphaericola mali</name>
    <dbReference type="NCBI Taxonomy" id="2545455"/>
    <lineage>
        <taxon>Bacteria</taxon>
        <taxon>Pseudomonadati</taxon>
        <taxon>Bacteroidota</taxon>
        <taxon>Chitinophagia</taxon>
        <taxon>Chitinophagales</taxon>
        <taxon>Chitinophagaceae</taxon>
        <taxon>Rhizosphaericola</taxon>
    </lineage>
</organism>
<dbReference type="Pfam" id="PF00665">
    <property type="entry name" value="rve"/>
    <property type="match status" value="1"/>
</dbReference>
<evidence type="ECO:0000259" key="1">
    <source>
        <dbReference type="PROSITE" id="PS50994"/>
    </source>
</evidence>
<dbReference type="InterPro" id="IPR001584">
    <property type="entry name" value="Integrase_cat-core"/>
</dbReference>
<dbReference type="PANTHER" id="PTHR46889:SF7">
    <property type="entry name" value="TRANSPOSASE FOR INSERTION SEQUENCE ELEMENT IS904"/>
    <property type="match status" value="1"/>
</dbReference>
<dbReference type="SUPFAM" id="SSF53098">
    <property type="entry name" value="Ribonuclease H-like"/>
    <property type="match status" value="1"/>
</dbReference>
<dbReference type="InterPro" id="IPR036397">
    <property type="entry name" value="RNaseH_sf"/>
</dbReference>
<name>A0A5P2G3D9_9BACT</name>
<dbReference type="GO" id="GO:0003676">
    <property type="term" value="F:nucleic acid binding"/>
    <property type="evidence" value="ECO:0007669"/>
    <property type="project" value="InterPro"/>
</dbReference>
<evidence type="ECO:0000313" key="3">
    <source>
        <dbReference type="Proteomes" id="UP000292424"/>
    </source>
</evidence>
<dbReference type="OrthoDB" id="936265at2"/>
<dbReference type="GO" id="GO:0015074">
    <property type="term" value="P:DNA integration"/>
    <property type="evidence" value="ECO:0007669"/>
    <property type="project" value="InterPro"/>
</dbReference>
<reference evidence="2 3" key="1">
    <citation type="submission" date="2019-09" db="EMBL/GenBank/DDBJ databases">
        <title>Complete genome sequence of Arachidicoccus sp. B3-10 isolated from apple orchard soil.</title>
        <authorList>
            <person name="Kim H.S."/>
            <person name="Han K.-I."/>
            <person name="Suh M.K."/>
            <person name="Lee K.C."/>
            <person name="Eom M.K."/>
            <person name="Kim J.-S."/>
            <person name="Kang S.W."/>
            <person name="Sin Y."/>
            <person name="Lee J.-S."/>
        </authorList>
    </citation>
    <scope>NUCLEOTIDE SEQUENCE [LARGE SCALE GENOMIC DNA]</scope>
    <source>
        <strain evidence="2 3">B3-10</strain>
    </source>
</reference>
<dbReference type="EMBL" id="CP044016">
    <property type="protein sequence ID" value="QES88320.1"/>
    <property type="molecule type" value="Genomic_DNA"/>
</dbReference>
<dbReference type="AlphaFoldDB" id="A0A5P2G3D9"/>
<dbReference type="InterPro" id="IPR050900">
    <property type="entry name" value="Transposase_IS3/IS150/IS904"/>
</dbReference>
<dbReference type="Proteomes" id="UP000292424">
    <property type="component" value="Chromosome"/>
</dbReference>
<evidence type="ECO:0000313" key="2">
    <source>
        <dbReference type="EMBL" id="QES88320.1"/>
    </source>
</evidence>
<accession>A0A5P2G3D9</accession>
<dbReference type="PANTHER" id="PTHR46889">
    <property type="entry name" value="TRANSPOSASE INSF FOR INSERTION SEQUENCE IS3B-RELATED"/>
    <property type="match status" value="1"/>
</dbReference>
<dbReference type="Gene3D" id="3.30.420.10">
    <property type="entry name" value="Ribonuclease H-like superfamily/Ribonuclease H"/>
    <property type="match status" value="1"/>
</dbReference>
<dbReference type="PROSITE" id="PS50994">
    <property type="entry name" value="INTEGRASE"/>
    <property type="match status" value="1"/>
</dbReference>